<evidence type="ECO:0000313" key="1">
    <source>
        <dbReference type="EMBL" id="MBF4693216.1"/>
    </source>
</evidence>
<evidence type="ECO:0000313" key="2">
    <source>
        <dbReference type="Proteomes" id="UP000614200"/>
    </source>
</evidence>
<keyword evidence="2" id="KW-1185">Reference proteome</keyword>
<dbReference type="EMBL" id="JADKNH010000004">
    <property type="protein sequence ID" value="MBF4693216.1"/>
    <property type="molecule type" value="Genomic_DNA"/>
</dbReference>
<name>A0ABR9ZS97_9FIRM</name>
<accession>A0ABR9ZS97</accession>
<reference evidence="1 2" key="1">
    <citation type="submission" date="2020-11" db="EMBL/GenBank/DDBJ databases">
        <title>Fusibacter basophilias sp. nov.</title>
        <authorList>
            <person name="Qiu D."/>
        </authorList>
    </citation>
    <scope>NUCLEOTIDE SEQUENCE [LARGE SCALE GENOMIC DNA]</scope>
    <source>
        <strain evidence="1 2">Q10-2</strain>
    </source>
</reference>
<dbReference type="Proteomes" id="UP000614200">
    <property type="component" value="Unassembled WGS sequence"/>
</dbReference>
<dbReference type="RefSeq" id="WP_194701439.1">
    <property type="nucleotide sequence ID" value="NZ_JADKNH010000004.1"/>
</dbReference>
<protein>
    <submittedName>
        <fullName evidence="1">Uncharacterized protein</fullName>
    </submittedName>
</protein>
<proteinExistence type="predicted"/>
<organism evidence="1 2">
    <name type="scientific">Fusibacter ferrireducens</name>
    <dbReference type="NCBI Taxonomy" id="2785058"/>
    <lineage>
        <taxon>Bacteria</taxon>
        <taxon>Bacillati</taxon>
        <taxon>Bacillota</taxon>
        <taxon>Clostridia</taxon>
        <taxon>Eubacteriales</taxon>
        <taxon>Eubacteriales Family XII. Incertae Sedis</taxon>
        <taxon>Fusibacter</taxon>
    </lineage>
</organism>
<sequence>MIVINCAMMQDKFTEAIQASSLDLKFIKKEGMQLCFETSGDEKSVAAAAKAYLKSCPDFKALYYQVNVK</sequence>
<gene>
    <name evidence="1" type="ORF">ISU02_08790</name>
</gene>
<comment type="caution">
    <text evidence="1">The sequence shown here is derived from an EMBL/GenBank/DDBJ whole genome shotgun (WGS) entry which is preliminary data.</text>
</comment>